<sequence>MPRTKTGTVRRARHKKIRQLAKGFREHRRTTFKGAKEGVLHAAAYAYKSRRLKKRNMRKLWIMRLNGALRDHQISYSVFIHKLKQANIQLNRKVLSQIAAHDPETFNKIVNIALKTQTP</sequence>
<evidence type="ECO:0000256" key="1">
    <source>
        <dbReference type="ARBA" id="ARBA00007698"/>
    </source>
</evidence>
<evidence type="ECO:0000313" key="9">
    <source>
        <dbReference type="EMBL" id="OQX51385.1"/>
    </source>
</evidence>
<name>A0A1W9NZ27_UNCC3</name>
<accession>A0A1W9NZ27</accession>
<dbReference type="GO" id="GO:1990904">
    <property type="term" value="C:ribonucleoprotein complex"/>
    <property type="evidence" value="ECO:0007669"/>
    <property type="project" value="UniProtKB-KW"/>
</dbReference>
<dbReference type="HAMAP" id="MF_00382">
    <property type="entry name" value="Ribosomal_bL20"/>
    <property type="match status" value="1"/>
</dbReference>
<evidence type="ECO:0000256" key="4">
    <source>
        <dbReference type="ARBA" id="ARBA00022980"/>
    </source>
</evidence>
<keyword evidence="2 7" id="KW-0699">rRNA-binding</keyword>
<evidence type="ECO:0000256" key="6">
    <source>
        <dbReference type="ARBA" id="ARBA00035172"/>
    </source>
</evidence>
<dbReference type="InterPro" id="IPR005813">
    <property type="entry name" value="Ribosomal_bL20"/>
</dbReference>
<dbReference type="GO" id="GO:0006412">
    <property type="term" value="P:translation"/>
    <property type="evidence" value="ECO:0007669"/>
    <property type="project" value="InterPro"/>
</dbReference>
<dbReference type="PROSITE" id="PS00937">
    <property type="entry name" value="RIBOSOMAL_L20"/>
    <property type="match status" value="1"/>
</dbReference>
<evidence type="ECO:0000256" key="8">
    <source>
        <dbReference type="RuleBase" id="RU000560"/>
    </source>
</evidence>
<dbReference type="Proteomes" id="UP000192520">
    <property type="component" value="Unassembled WGS sequence"/>
</dbReference>
<evidence type="ECO:0000256" key="3">
    <source>
        <dbReference type="ARBA" id="ARBA00022884"/>
    </source>
</evidence>
<protein>
    <recommendedName>
        <fullName evidence="6 7">Large ribosomal subunit protein bL20</fullName>
    </recommendedName>
</protein>
<evidence type="ECO:0000256" key="7">
    <source>
        <dbReference type="HAMAP-Rule" id="MF_00382"/>
    </source>
</evidence>
<dbReference type="Gene3D" id="1.10.1900.20">
    <property type="entry name" value="Ribosomal protein L20"/>
    <property type="match status" value="1"/>
</dbReference>
<dbReference type="InterPro" id="IPR049946">
    <property type="entry name" value="RIBOSOMAL_L20_CS"/>
</dbReference>
<dbReference type="Pfam" id="PF00453">
    <property type="entry name" value="Ribosomal_L20"/>
    <property type="match status" value="1"/>
</dbReference>
<dbReference type="PRINTS" id="PR00062">
    <property type="entry name" value="RIBOSOMALL20"/>
</dbReference>
<comment type="caution">
    <text evidence="9">The sequence shown here is derived from an EMBL/GenBank/DDBJ whole genome shotgun (WGS) entry which is preliminary data.</text>
</comment>
<dbReference type="GO" id="GO:0000027">
    <property type="term" value="P:ribosomal large subunit assembly"/>
    <property type="evidence" value="ECO:0007669"/>
    <property type="project" value="UniProtKB-UniRule"/>
</dbReference>
<organism evidence="9 10">
    <name type="scientific">candidate division CPR3 bacterium 4484_211</name>
    <dbReference type="NCBI Taxonomy" id="1968527"/>
    <lineage>
        <taxon>Bacteria</taxon>
        <taxon>Bacteria division CPR3</taxon>
    </lineage>
</organism>
<dbReference type="SUPFAM" id="SSF74731">
    <property type="entry name" value="Ribosomal protein L20"/>
    <property type="match status" value="1"/>
</dbReference>
<dbReference type="GO" id="GO:0019843">
    <property type="term" value="F:rRNA binding"/>
    <property type="evidence" value="ECO:0007669"/>
    <property type="project" value="UniProtKB-UniRule"/>
</dbReference>
<keyword evidence="4 7" id="KW-0689">Ribosomal protein</keyword>
<dbReference type="Gene3D" id="6.10.160.10">
    <property type="match status" value="1"/>
</dbReference>
<evidence type="ECO:0000256" key="2">
    <source>
        <dbReference type="ARBA" id="ARBA00022730"/>
    </source>
</evidence>
<evidence type="ECO:0000313" key="10">
    <source>
        <dbReference type="Proteomes" id="UP000192520"/>
    </source>
</evidence>
<keyword evidence="5 7" id="KW-0687">Ribonucleoprotein</keyword>
<keyword evidence="3 7" id="KW-0694">RNA-binding</keyword>
<dbReference type="PANTHER" id="PTHR10986">
    <property type="entry name" value="39S RIBOSOMAL PROTEIN L20"/>
    <property type="match status" value="1"/>
</dbReference>
<dbReference type="STRING" id="1968527.B5M47_00830"/>
<dbReference type="GO" id="GO:0003735">
    <property type="term" value="F:structural constituent of ribosome"/>
    <property type="evidence" value="ECO:0007669"/>
    <property type="project" value="InterPro"/>
</dbReference>
<dbReference type="InterPro" id="IPR035566">
    <property type="entry name" value="Ribosomal_protein_bL20_C"/>
</dbReference>
<dbReference type="GO" id="GO:0005840">
    <property type="term" value="C:ribosome"/>
    <property type="evidence" value="ECO:0007669"/>
    <property type="project" value="UniProtKB-KW"/>
</dbReference>
<comment type="function">
    <text evidence="7 8">Binds directly to 23S ribosomal RNA and is necessary for the in vitro assembly process of the 50S ribosomal subunit. It is not involved in the protein synthesizing functions of that subunit.</text>
</comment>
<dbReference type="AlphaFoldDB" id="A0A1W9NZ27"/>
<gene>
    <name evidence="7" type="primary">rplT</name>
    <name evidence="9" type="ORF">B5M47_00830</name>
</gene>
<comment type="similarity">
    <text evidence="1 7 8">Belongs to the bacterial ribosomal protein bL20 family.</text>
</comment>
<reference evidence="10" key="1">
    <citation type="submission" date="2017-03" db="EMBL/GenBank/DDBJ databases">
        <title>Novel pathways for hydrocarbon cycling and metabolic interdependencies in hydrothermal sediment communities.</title>
        <authorList>
            <person name="Dombrowski N."/>
            <person name="Seitz K."/>
            <person name="Teske A."/>
            <person name="Baker B."/>
        </authorList>
    </citation>
    <scope>NUCLEOTIDE SEQUENCE [LARGE SCALE GENOMIC DNA]</scope>
</reference>
<proteinExistence type="inferred from homology"/>
<evidence type="ECO:0000256" key="5">
    <source>
        <dbReference type="ARBA" id="ARBA00023274"/>
    </source>
</evidence>
<dbReference type="CDD" id="cd07026">
    <property type="entry name" value="Ribosomal_L20"/>
    <property type="match status" value="1"/>
</dbReference>
<dbReference type="EMBL" id="MZGJ01000004">
    <property type="protein sequence ID" value="OQX51385.1"/>
    <property type="molecule type" value="Genomic_DNA"/>
</dbReference>
<dbReference type="FunFam" id="1.10.1900.20:FF:000001">
    <property type="entry name" value="50S ribosomal protein L20"/>
    <property type="match status" value="1"/>
</dbReference>
<dbReference type="NCBIfam" id="TIGR01032">
    <property type="entry name" value="rplT_bact"/>
    <property type="match status" value="1"/>
</dbReference>